<dbReference type="AlphaFoldDB" id="A0A841GTY5"/>
<reference evidence="1 2" key="1">
    <citation type="submission" date="2020-08" db="EMBL/GenBank/DDBJ databases">
        <title>Genomic Encyclopedia of Type Strains, Phase IV (KMG-IV): sequencing the most valuable type-strain genomes for metagenomic binning, comparative biology and taxonomic classification.</title>
        <authorList>
            <person name="Goeker M."/>
        </authorList>
    </citation>
    <scope>NUCLEOTIDE SEQUENCE [LARGE SCALE GENOMIC DNA]</scope>
    <source>
        <strain evidence="1 2">DSM 29007</strain>
    </source>
</reference>
<evidence type="ECO:0000313" key="1">
    <source>
        <dbReference type="EMBL" id="MBB6068414.1"/>
    </source>
</evidence>
<protein>
    <recommendedName>
        <fullName evidence="3">SAV-6107-like HEPN domain-containing protein</fullName>
    </recommendedName>
</protein>
<dbReference type="EMBL" id="JACHIA010000001">
    <property type="protein sequence ID" value="MBB6068414.1"/>
    <property type="molecule type" value="Genomic_DNA"/>
</dbReference>
<evidence type="ECO:0000313" key="2">
    <source>
        <dbReference type="Proteomes" id="UP000582837"/>
    </source>
</evidence>
<gene>
    <name evidence="1" type="ORF">HNQ61_000025</name>
</gene>
<proteinExistence type="predicted"/>
<comment type="caution">
    <text evidence="1">The sequence shown here is derived from an EMBL/GenBank/DDBJ whole genome shotgun (WGS) entry which is preliminary data.</text>
</comment>
<name>A0A841GTY5_9BACT</name>
<sequence>MNERINALIQMGRLVAHEAPDEEIAGVWENAVEAWTDASLTIRSANRRLTSAYDAGRIAVLAVVRAANLRVRAQNHHEVTLATAGLLAGGELQGMLQEFQALRLERVQIEYGWRTRASAADVERATAAVGGIMKLAAGWISTRRPLVVLVRLP</sequence>
<keyword evidence="2" id="KW-1185">Reference proteome</keyword>
<accession>A0A841GTY5</accession>
<dbReference type="RefSeq" id="WP_170039296.1">
    <property type="nucleotide sequence ID" value="NZ_JABDTL010000002.1"/>
</dbReference>
<organism evidence="1 2">
    <name type="scientific">Longimicrobium terrae</name>
    <dbReference type="NCBI Taxonomy" id="1639882"/>
    <lineage>
        <taxon>Bacteria</taxon>
        <taxon>Pseudomonadati</taxon>
        <taxon>Gemmatimonadota</taxon>
        <taxon>Longimicrobiia</taxon>
        <taxon>Longimicrobiales</taxon>
        <taxon>Longimicrobiaceae</taxon>
        <taxon>Longimicrobium</taxon>
    </lineage>
</organism>
<evidence type="ECO:0008006" key="3">
    <source>
        <dbReference type="Google" id="ProtNLM"/>
    </source>
</evidence>
<dbReference type="Proteomes" id="UP000582837">
    <property type="component" value="Unassembled WGS sequence"/>
</dbReference>